<name>A0A2I0MRA0_COLLI</name>
<protein>
    <submittedName>
        <fullName evidence="2">Mitochondrial ribosomal protein L55</fullName>
    </submittedName>
</protein>
<evidence type="ECO:0000256" key="1">
    <source>
        <dbReference type="SAM" id="MobiDB-lite"/>
    </source>
</evidence>
<dbReference type="InParanoid" id="A0A2I0MRA0"/>
<proteinExistence type="predicted"/>
<feature type="compositionally biased region" description="Basic residues" evidence="1">
    <location>
        <begin position="51"/>
        <end position="75"/>
    </location>
</feature>
<evidence type="ECO:0000313" key="3">
    <source>
        <dbReference type="Proteomes" id="UP000053872"/>
    </source>
</evidence>
<keyword evidence="2" id="KW-0689">Ribosomal protein</keyword>
<dbReference type="EMBL" id="AKCR02000004">
    <property type="protein sequence ID" value="PKK32190.1"/>
    <property type="molecule type" value="Genomic_DNA"/>
</dbReference>
<evidence type="ECO:0000313" key="2">
    <source>
        <dbReference type="EMBL" id="PKK32190.1"/>
    </source>
</evidence>
<keyword evidence="3" id="KW-1185">Reference proteome</keyword>
<dbReference type="GO" id="GO:0005840">
    <property type="term" value="C:ribosome"/>
    <property type="evidence" value="ECO:0007669"/>
    <property type="project" value="UniProtKB-KW"/>
</dbReference>
<keyword evidence="2" id="KW-0687">Ribonucleoprotein</keyword>
<accession>A0A2I0MRA0</accession>
<dbReference type="AlphaFoldDB" id="A0A2I0MRA0"/>
<feature type="region of interest" description="Disordered" evidence="1">
    <location>
        <begin position="1"/>
        <end position="119"/>
    </location>
</feature>
<feature type="compositionally biased region" description="Basic and acidic residues" evidence="1">
    <location>
        <begin position="34"/>
        <end position="50"/>
    </location>
</feature>
<sequence>MGTRGCHPPGKLLVPRVSSGASSPLPGCTWRIRLRLDRDGGREPGTERPAPRHRPQAPAAHRHPRPRQLQPRRHLPPAPTALRTPLPRPAGQNQRLHRPPALQGAQEDPHAAPGQQHAA</sequence>
<reference evidence="2 3" key="1">
    <citation type="journal article" date="2013" name="Science">
        <title>Genomic diversity and evolution of the head crest in the rock pigeon.</title>
        <authorList>
            <person name="Shapiro M.D."/>
            <person name="Kronenberg Z."/>
            <person name="Li C."/>
            <person name="Domyan E.T."/>
            <person name="Pan H."/>
            <person name="Campbell M."/>
            <person name="Tan H."/>
            <person name="Huff C.D."/>
            <person name="Hu H."/>
            <person name="Vickrey A.I."/>
            <person name="Nielsen S.C."/>
            <person name="Stringham S.A."/>
            <person name="Hu H."/>
            <person name="Willerslev E."/>
            <person name="Gilbert M.T."/>
            <person name="Yandell M."/>
            <person name="Zhang G."/>
            <person name="Wang J."/>
        </authorList>
    </citation>
    <scope>NUCLEOTIDE SEQUENCE [LARGE SCALE GENOMIC DNA]</scope>
    <source>
        <tissue evidence="2">Blood</tissue>
    </source>
</reference>
<dbReference type="Proteomes" id="UP000053872">
    <property type="component" value="Unassembled WGS sequence"/>
</dbReference>
<organism evidence="2 3">
    <name type="scientific">Columba livia</name>
    <name type="common">Rock dove</name>
    <dbReference type="NCBI Taxonomy" id="8932"/>
    <lineage>
        <taxon>Eukaryota</taxon>
        <taxon>Metazoa</taxon>
        <taxon>Chordata</taxon>
        <taxon>Craniata</taxon>
        <taxon>Vertebrata</taxon>
        <taxon>Euteleostomi</taxon>
        <taxon>Archelosauria</taxon>
        <taxon>Archosauria</taxon>
        <taxon>Dinosauria</taxon>
        <taxon>Saurischia</taxon>
        <taxon>Theropoda</taxon>
        <taxon>Coelurosauria</taxon>
        <taxon>Aves</taxon>
        <taxon>Neognathae</taxon>
        <taxon>Neoaves</taxon>
        <taxon>Columbimorphae</taxon>
        <taxon>Columbiformes</taxon>
        <taxon>Columbidae</taxon>
        <taxon>Columba</taxon>
    </lineage>
</organism>
<gene>
    <name evidence="2" type="primary">MRPL55</name>
    <name evidence="2" type="ORF">A306_00002379</name>
</gene>
<comment type="caution">
    <text evidence="2">The sequence shown here is derived from an EMBL/GenBank/DDBJ whole genome shotgun (WGS) entry which is preliminary data.</text>
</comment>